<proteinExistence type="inferred from homology"/>
<comment type="similarity">
    <text evidence="2">Belongs to the importin alpha family.</text>
</comment>
<evidence type="ECO:0000256" key="8">
    <source>
        <dbReference type="SAM" id="MobiDB-lite"/>
    </source>
</evidence>
<dbReference type="InterPro" id="IPR032413">
    <property type="entry name" value="Arm_3"/>
</dbReference>
<dbReference type="OrthoDB" id="29145at2759"/>
<dbReference type="Pfam" id="PF00514">
    <property type="entry name" value="Arm"/>
    <property type="match status" value="4"/>
</dbReference>
<accession>A0A2G5VPL9</accession>
<evidence type="ECO:0000313" key="11">
    <source>
        <dbReference type="Proteomes" id="UP000230233"/>
    </source>
</evidence>
<dbReference type="InterPro" id="IPR036975">
    <property type="entry name" value="Importin-a_IBB_sf"/>
</dbReference>
<feature type="compositionally biased region" description="Basic and acidic residues" evidence="8">
    <location>
        <begin position="236"/>
        <end position="248"/>
    </location>
</feature>
<dbReference type="Gene3D" id="1.25.10.10">
    <property type="entry name" value="Leucine-rich Repeat Variant"/>
    <property type="match status" value="1"/>
</dbReference>
<evidence type="ECO:0000256" key="3">
    <source>
        <dbReference type="ARBA" id="ARBA00022448"/>
    </source>
</evidence>
<dbReference type="SUPFAM" id="SSF48371">
    <property type="entry name" value="ARM repeat"/>
    <property type="match status" value="1"/>
</dbReference>
<keyword evidence="5" id="KW-0325">Glycoprotein</keyword>
<reference evidence="11" key="1">
    <citation type="submission" date="2017-10" db="EMBL/GenBank/DDBJ databases">
        <title>Rapid genome shrinkage in a self-fertile nematode reveals novel sperm competition proteins.</title>
        <authorList>
            <person name="Yin D."/>
            <person name="Schwarz E.M."/>
            <person name="Thomas C.G."/>
            <person name="Felde R.L."/>
            <person name="Korf I.F."/>
            <person name="Cutter A.D."/>
            <person name="Schartner C.M."/>
            <person name="Ralston E.J."/>
            <person name="Meyer B.J."/>
            <person name="Haag E.S."/>
        </authorList>
    </citation>
    <scope>NUCLEOTIDE SEQUENCE [LARGE SCALE GENOMIC DNA]</scope>
    <source>
        <strain evidence="11">JU1422</strain>
    </source>
</reference>
<dbReference type="GO" id="GO:0006606">
    <property type="term" value="P:protein import into nucleus"/>
    <property type="evidence" value="ECO:0007669"/>
    <property type="project" value="InterPro"/>
</dbReference>
<dbReference type="Pfam" id="PF16186">
    <property type="entry name" value="Arm_3"/>
    <property type="match status" value="1"/>
</dbReference>
<dbReference type="InterPro" id="IPR016024">
    <property type="entry name" value="ARM-type_fold"/>
</dbReference>
<gene>
    <name evidence="10" type="primary">Cnig_chr_I.g3322</name>
    <name evidence="10" type="ORF">B9Z55_003322</name>
</gene>
<feature type="region of interest" description="Disordered" evidence="8">
    <location>
        <begin position="745"/>
        <end position="769"/>
    </location>
</feature>
<keyword evidence="11" id="KW-1185">Reference proteome</keyword>
<dbReference type="PROSITE" id="PS51214">
    <property type="entry name" value="IBB"/>
    <property type="match status" value="1"/>
</dbReference>
<dbReference type="PANTHER" id="PTHR23316">
    <property type="entry name" value="IMPORTIN ALPHA"/>
    <property type="match status" value="1"/>
</dbReference>
<feature type="compositionally biased region" description="Polar residues" evidence="8">
    <location>
        <begin position="311"/>
        <end position="322"/>
    </location>
</feature>
<dbReference type="EMBL" id="PDUG01000001">
    <property type="protein sequence ID" value="PIC53759.1"/>
    <property type="molecule type" value="Genomic_DNA"/>
</dbReference>
<dbReference type="InterPro" id="IPR004911">
    <property type="entry name" value="Interferon-induced_GILT"/>
</dbReference>
<feature type="region of interest" description="Disordered" evidence="8">
    <location>
        <begin position="292"/>
        <end position="326"/>
    </location>
</feature>
<evidence type="ECO:0000256" key="7">
    <source>
        <dbReference type="PROSITE-ProRule" id="PRU00561"/>
    </source>
</evidence>
<evidence type="ECO:0000313" key="10">
    <source>
        <dbReference type="EMBL" id="PIC53759.1"/>
    </source>
</evidence>
<feature type="domain" description="IBB" evidence="9">
    <location>
        <begin position="233"/>
        <end position="295"/>
    </location>
</feature>
<dbReference type="AlphaFoldDB" id="A0A2G5VPL9"/>
<comment type="similarity">
    <text evidence="1">Belongs to the GILT family.</text>
</comment>
<dbReference type="GO" id="GO:0016671">
    <property type="term" value="F:oxidoreductase activity, acting on a sulfur group of donors, disulfide as acceptor"/>
    <property type="evidence" value="ECO:0007669"/>
    <property type="project" value="InterPro"/>
</dbReference>
<organism evidence="10 11">
    <name type="scientific">Caenorhabditis nigoni</name>
    <dbReference type="NCBI Taxonomy" id="1611254"/>
    <lineage>
        <taxon>Eukaryota</taxon>
        <taxon>Metazoa</taxon>
        <taxon>Ecdysozoa</taxon>
        <taxon>Nematoda</taxon>
        <taxon>Chromadorea</taxon>
        <taxon>Rhabditida</taxon>
        <taxon>Rhabditina</taxon>
        <taxon>Rhabditomorpha</taxon>
        <taxon>Rhabditoidea</taxon>
        <taxon>Rhabditidae</taxon>
        <taxon>Peloderinae</taxon>
        <taxon>Caenorhabditis</taxon>
    </lineage>
</organism>
<evidence type="ECO:0000259" key="9">
    <source>
        <dbReference type="PROSITE" id="PS51214"/>
    </source>
</evidence>
<protein>
    <recommendedName>
        <fullName evidence="9">IBB domain-containing protein</fullName>
    </recommendedName>
</protein>
<feature type="compositionally biased region" description="Acidic residues" evidence="8">
    <location>
        <begin position="292"/>
        <end position="303"/>
    </location>
</feature>
<evidence type="ECO:0000256" key="2">
    <source>
        <dbReference type="ARBA" id="ARBA00010394"/>
    </source>
</evidence>
<name>A0A2G5VPL9_9PELO</name>
<evidence type="ECO:0000256" key="6">
    <source>
        <dbReference type="PROSITE-ProRule" id="PRU00259"/>
    </source>
</evidence>
<dbReference type="InterPro" id="IPR002652">
    <property type="entry name" value="Importin-a_IBB"/>
</dbReference>
<dbReference type="Pfam" id="PF01749">
    <property type="entry name" value="IBB"/>
    <property type="match status" value="1"/>
</dbReference>
<dbReference type="PROSITE" id="PS50176">
    <property type="entry name" value="ARM_REPEAT"/>
    <property type="match status" value="1"/>
</dbReference>
<dbReference type="InterPro" id="IPR000225">
    <property type="entry name" value="Armadillo"/>
</dbReference>
<keyword evidence="4" id="KW-0653">Protein transport</keyword>
<feature type="region of interest" description="Disordered" evidence="8">
    <location>
        <begin position="236"/>
        <end position="261"/>
    </location>
</feature>
<feature type="repeat" description="ARM" evidence="6">
    <location>
        <begin position="366"/>
        <end position="408"/>
    </location>
</feature>
<evidence type="ECO:0000256" key="4">
    <source>
        <dbReference type="ARBA" id="ARBA00022927"/>
    </source>
</evidence>
<dbReference type="FunFam" id="1.20.5.690:FF:000007">
    <property type="entry name" value="Importin subunit alpha"/>
    <property type="match status" value="1"/>
</dbReference>
<comment type="caution">
    <text evidence="10">The sequence shown here is derived from an EMBL/GenBank/DDBJ whole genome shotgun (WGS) entry which is preliminary data.</text>
</comment>
<sequence>MSFNPSKSSIFSGIFPKMFLIYLGISTVILSAPTIFSALDGPVDTVDITGFSKCSSTSRWFRTQFLPFLKEFQQLPRGLIITYHPLSIGSGTNNGSKYATCENGWLECQLNKLQCCSKKYMQNQNPTILLTTVACIQGKDTVDQALQCLAGNSKNLIQKCANNAEGEALLLAEPFPHNDSIALPWIKINGIRSYEATKQFKTVICTLKSVKDTENCLKVKSATKLTKMSLSETKLARDNADDGKDDAGRLQQYKNLTKHEELRRRRTECSVEIRKQKGADLMMKRRNIIDNEDDLDECESENEGTDKGDKLSNQQMSNTNRLSNDEIKQILSANPSEDDMIRCFESLRKSLSKTKNPPIDDVIQSGLINALVQALRVQNDRVQYEAAWALTNIVSGTTSQTMSAVEAGACAPLVELSCHSDGQIAEQALWAVANIAGDSAQLRDYVNECHGVEALMHLMSRIDQFTTSHVRTIAWAFSNMCRHKNPHAPLPVLKVLAKGLAVLVKHSDRQVRQDACWAVSYLTDGPDEQIELARESGVLSTIVSYLDESENLIAPALRTLGNVATGNDSLTQSVIDLGVLDRMVQLMEKTRSTSIMKECCWLISNIIAGTQKQIQAVLDAHLLPILVNILKSGDHKCQFEASWALSNLAQGGTSRQIVAMMEENAVPALCQALNTTHNQDMLNNTLETLYTLMLTVQTSYSHKMDILHDEVEENGGLDALERLQESQSESIYTQAYRIITQFFGDDENDQNDENSRASAAGNAQNQWNF</sequence>
<keyword evidence="3 7" id="KW-0813">Transport</keyword>
<evidence type="ECO:0000256" key="5">
    <source>
        <dbReference type="ARBA" id="ARBA00023180"/>
    </source>
</evidence>
<dbReference type="Pfam" id="PF03227">
    <property type="entry name" value="GILT"/>
    <property type="match status" value="1"/>
</dbReference>
<dbReference type="SMART" id="SM00185">
    <property type="entry name" value="ARM"/>
    <property type="match status" value="8"/>
</dbReference>
<dbReference type="GO" id="GO:0061608">
    <property type="term" value="F:nuclear import signal receptor activity"/>
    <property type="evidence" value="ECO:0007669"/>
    <property type="project" value="InterPro"/>
</dbReference>
<dbReference type="Gene3D" id="1.20.5.690">
    <property type="entry name" value="Importin-alpha, importin-beta-binding domain"/>
    <property type="match status" value="1"/>
</dbReference>
<dbReference type="Proteomes" id="UP000230233">
    <property type="component" value="Chromosome I"/>
</dbReference>
<evidence type="ECO:0000256" key="1">
    <source>
        <dbReference type="ARBA" id="ARBA00005679"/>
    </source>
</evidence>
<dbReference type="STRING" id="1611254.A0A2G5VPL9"/>
<dbReference type="InterPro" id="IPR011989">
    <property type="entry name" value="ARM-like"/>
</dbReference>